<organism evidence="1 2">
    <name type="scientific">Sphagnum troendelagicum</name>
    <dbReference type="NCBI Taxonomy" id="128251"/>
    <lineage>
        <taxon>Eukaryota</taxon>
        <taxon>Viridiplantae</taxon>
        <taxon>Streptophyta</taxon>
        <taxon>Embryophyta</taxon>
        <taxon>Bryophyta</taxon>
        <taxon>Sphagnophytina</taxon>
        <taxon>Sphagnopsida</taxon>
        <taxon>Sphagnales</taxon>
        <taxon>Sphagnaceae</taxon>
        <taxon>Sphagnum</taxon>
    </lineage>
</organism>
<dbReference type="Proteomes" id="UP001497512">
    <property type="component" value="Chromosome 3"/>
</dbReference>
<name>A0ABP0UHY4_9BRYO</name>
<gene>
    <name evidence="1" type="ORF">CSSPTR1EN2_LOCUS15507</name>
</gene>
<accession>A0ABP0UHY4</accession>
<proteinExistence type="predicted"/>
<evidence type="ECO:0008006" key="3">
    <source>
        <dbReference type="Google" id="ProtNLM"/>
    </source>
</evidence>
<evidence type="ECO:0000313" key="1">
    <source>
        <dbReference type="EMBL" id="CAK9220539.1"/>
    </source>
</evidence>
<keyword evidence="2" id="KW-1185">Reference proteome</keyword>
<evidence type="ECO:0000313" key="2">
    <source>
        <dbReference type="Proteomes" id="UP001497512"/>
    </source>
</evidence>
<protein>
    <recommendedName>
        <fullName evidence="3">C2H2-type domain-containing protein</fullName>
    </recommendedName>
</protein>
<reference evidence="1" key="1">
    <citation type="submission" date="2024-02" db="EMBL/GenBank/DDBJ databases">
        <authorList>
            <consortium name="ELIXIR-Norway"/>
            <consortium name="Elixir Norway"/>
        </authorList>
    </citation>
    <scope>NUCLEOTIDE SEQUENCE</scope>
</reference>
<sequence length="173" mass="18873">MSSNGDPVVSVVVVEDAVVVVASDDNDNDSAKHCGKRQCTVCCKWYSGLTNALGWKAHMKSAHGITGNHTASSASFDNVMFQSTHSNKPMFPKLVLCKYENVVVDYIVEGGITLRAAGGVRFKKFVVSLTNEFELPSTRMILRQIVELYRILEPLLAAFLCSLDITISLTVDG</sequence>
<dbReference type="EMBL" id="OZ019895">
    <property type="protein sequence ID" value="CAK9220539.1"/>
    <property type="molecule type" value="Genomic_DNA"/>
</dbReference>